<accession>A0A2I1GWP0</accession>
<evidence type="ECO:0000313" key="3">
    <source>
        <dbReference type="Proteomes" id="UP000234323"/>
    </source>
</evidence>
<feature type="compositionally biased region" description="Low complexity" evidence="1">
    <location>
        <begin position="40"/>
        <end position="53"/>
    </location>
</feature>
<dbReference type="AlphaFoldDB" id="A0A2I1GWP0"/>
<dbReference type="EMBL" id="LLXI01000959">
    <property type="protein sequence ID" value="PKY51048.1"/>
    <property type="molecule type" value="Genomic_DNA"/>
</dbReference>
<organism evidence="2 3">
    <name type="scientific">Rhizophagus irregularis</name>
    <dbReference type="NCBI Taxonomy" id="588596"/>
    <lineage>
        <taxon>Eukaryota</taxon>
        <taxon>Fungi</taxon>
        <taxon>Fungi incertae sedis</taxon>
        <taxon>Mucoromycota</taxon>
        <taxon>Glomeromycotina</taxon>
        <taxon>Glomeromycetes</taxon>
        <taxon>Glomerales</taxon>
        <taxon>Glomeraceae</taxon>
        <taxon>Rhizophagus</taxon>
    </lineage>
</organism>
<dbReference type="Proteomes" id="UP000234323">
    <property type="component" value="Unassembled WGS sequence"/>
</dbReference>
<gene>
    <name evidence="2" type="ORF">RhiirA4_467868</name>
</gene>
<reference evidence="2 3" key="1">
    <citation type="submission" date="2015-10" db="EMBL/GenBank/DDBJ databases">
        <title>Genome analyses suggest a sexual origin of heterokaryosis in a supposedly ancient asexual fungus.</title>
        <authorList>
            <person name="Ropars J."/>
            <person name="Sedzielewska K."/>
            <person name="Noel J."/>
            <person name="Charron P."/>
            <person name="Farinelli L."/>
            <person name="Marton T."/>
            <person name="Kruger M."/>
            <person name="Pelin A."/>
            <person name="Brachmann A."/>
            <person name="Corradi N."/>
        </authorList>
    </citation>
    <scope>NUCLEOTIDE SEQUENCE [LARGE SCALE GENOMIC DNA]</scope>
    <source>
        <strain evidence="2 3">A4</strain>
    </source>
</reference>
<comment type="caution">
    <text evidence="2">The sequence shown here is derived from an EMBL/GenBank/DDBJ whole genome shotgun (WGS) entry which is preliminary data.</text>
</comment>
<evidence type="ECO:0000256" key="1">
    <source>
        <dbReference type="SAM" id="MobiDB-lite"/>
    </source>
</evidence>
<keyword evidence="3" id="KW-1185">Reference proteome</keyword>
<proteinExistence type="predicted"/>
<evidence type="ECO:0000313" key="2">
    <source>
        <dbReference type="EMBL" id="PKY51048.1"/>
    </source>
</evidence>
<feature type="region of interest" description="Disordered" evidence="1">
    <location>
        <begin position="1"/>
        <end position="63"/>
    </location>
</feature>
<name>A0A2I1GWP0_9GLOM</name>
<sequence>MTYKSLQEIKEAFPEPENETTATRNRRLKNKQAINRLNERQASSQSQSTTTTARKQKSRATLTDEQRINIQEQNRIESHQTRYTTQQEQSRTQFLKIGCCNIDDYIESIIEGNEIENNRHKFKGMNNICNHCYALKWENEPKGFCCLNGQVVIAILSSTPPYLYILLTNNDPNSDEPYSAPYYRIGGLMPKDDSQQPSFAQIYFYDTNLEVYIGHRTDYEQNLH</sequence>
<protein>
    <submittedName>
        <fullName evidence="2">Uncharacterized protein</fullName>
    </submittedName>
</protein>